<evidence type="ECO:0000313" key="9">
    <source>
        <dbReference type="Proteomes" id="UP001342418"/>
    </source>
</evidence>
<keyword evidence="6" id="KW-0406">Ion transport</keyword>
<proteinExistence type="inferred from homology"/>
<evidence type="ECO:0000256" key="2">
    <source>
        <dbReference type="ARBA" id="ARBA00022448"/>
    </source>
</evidence>
<protein>
    <submittedName>
        <fullName evidence="8">Fe(3+) dicitrate transport ATP-binding protein FecE</fullName>
    </submittedName>
</protein>
<keyword evidence="5" id="KW-0864">Zinc transport</keyword>
<dbReference type="PROSITE" id="PS00211">
    <property type="entry name" value="ABC_TRANSPORTER_1"/>
    <property type="match status" value="1"/>
</dbReference>
<evidence type="ECO:0000256" key="4">
    <source>
        <dbReference type="ARBA" id="ARBA00022840"/>
    </source>
</evidence>
<organism evidence="8 9">
    <name type="scientific">Nitratireductor thuwali</name>
    <dbReference type="NCBI Taxonomy" id="2267699"/>
    <lineage>
        <taxon>Bacteria</taxon>
        <taxon>Pseudomonadati</taxon>
        <taxon>Pseudomonadota</taxon>
        <taxon>Alphaproteobacteria</taxon>
        <taxon>Hyphomicrobiales</taxon>
        <taxon>Phyllobacteriaceae</taxon>
        <taxon>Nitratireductor</taxon>
    </lineage>
</organism>
<dbReference type="Proteomes" id="UP001342418">
    <property type="component" value="Chromosome"/>
</dbReference>
<name>A0ABY5MJJ0_9HYPH</name>
<dbReference type="GO" id="GO:0005524">
    <property type="term" value="F:ATP binding"/>
    <property type="evidence" value="ECO:0007669"/>
    <property type="project" value="UniProtKB-KW"/>
</dbReference>
<evidence type="ECO:0000313" key="8">
    <source>
        <dbReference type="EMBL" id="UUP17394.1"/>
    </source>
</evidence>
<feature type="domain" description="ABC transporter" evidence="7">
    <location>
        <begin position="4"/>
        <end position="234"/>
    </location>
</feature>
<dbReference type="PANTHER" id="PTHR42734">
    <property type="entry name" value="METAL TRANSPORT SYSTEM ATP-BINDING PROTEIN TM_0124-RELATED"/>
    <property type="match status" value="1"/>
</dbReference>
<evidence type="ECO:0000256" key="5">
    <source>
        <dbReference type="ARBA" id="ARBA00022906"/>
    </source>
</evidence>
<dbReference type="SMART" id="SM00382">
    <property type="entry name" value="AAA"/>
    <property type="match status" value="1"/>
</dbReference>
<evidence type="ECO:0000256" key="1">
    <source>
        <dbReference type="ARBA" id="ARBA00005417"/>
    </source>
</evidence>
<keyword evidence="2" id="KW-0813">Transport</keyword>
<evidence type="ECO:0000256" key="3">
    <source>
        <dbReference type="ARBA" id="ARBA00022741"/>
    </source>
</evidence>
<dbReference type="InterPro" id="IPR003439">
    <property type="entry name" value="ABC_transporter-like_ATP-bd"/>
</dbReference>
<dbReference type="InterPro" id="IPR003593">
    <property type="entry name" value="AAA+_ATPase"/>
</dbReference>
<reference evidence="8 9" key="1">
    <citation type="submission" date="2018-07" db="EMBL/GenBank/DDBJ databases">
        <title>Genome sequence of Nitratireductor thuwali#1536.</title>
        <authorList>
            <person name="Michoud G."/>
            <person name="Merlino G."/>
            <person name="Sefrji F.O."/>
            <person name="Daffonchio D."/>
        </authorList>
    </citation>
    <scope>NUCLEOTIDE SEQUENCE [LARGE SCALE GENOMIC DNA]</scope>
    <source>
        <strain evidence="9">Nit1536</strain>
    </source>
</reference>
<evidence type="ECO:0000259" key="7">
    <source>
        <dbReference type="PROSITE" id="PS50893"/>
    </source>
</evidence>
<dbReference type="CDD" id="cd03214">
    <property type="entry name" value="ABC_Iron-Siderophores_B12_Hemin"/>
    <property type="match status" value="1"/>
</dbReference>
<keyword evidence="4 8" id="KW-0067">ATP-binding</keyword>
<sequence>MVSIRLNDLGAGYGRKPVVSGISTPAFGAGEVIAVVGPNAAGKSTLFKRIAGLLKGPGEVILEVEANGWASGRAISYMPQDNSSSAVLSVYESIVLARKQGSSLHVGDHDLRVVDATVEALGIEAIVARNIGDLSGGQRQLVSIAQTLAREPQVLLMDEPTSALDLHRQIGVLSLVRRLARERGMVIFIALHDLNHALRFADHVMVIANGGLHACGPVAEVLTPALLRSVYEIEARIERCSQGQPHVIVDDVASGRPVASFALSA</sequence>
<dbReference type="RefSeq" id="WP_338529732.1">
    <property type="nucleotide sequence ID" value="NZ_CP030941.1"/>
</dbReference>
<evidence type="ECO:0000256" key="6">
    <source>
        <dbReference type="ARBA" id="ARBA00023065"/>
    </source>
</evidence>
<dbReference type="EMBL" id="CP030941">
    <property type="protein sequence ID" value="UUP17394.1"/>
    <property type="molecule type" value="Genomic_DNA"/>
</dbReference>
<keyword evidence="3" id="KW-0547">Nucleotide-binding</keyword>
<dbReference type="InterPro" id="IPR050153">
    <property type="entry name" value="Metal_Ion_Import_ABC"/>
</dbReference>
<comment type="similarity">
    <text evidence="1">Belongs to the ABC transporter superfamily.</text>
</comment>
<accession>A0ABY5MJJ0</accession>
<dbReference type="PROSITE" id="PS50893">
    <property type="entry name" value="ABC_TRANSPORTER_2"/>
    <property type="match status" value="1"/>
</dbReference>
<keyword evidence="9" id="KW-1185">Reference proteome</keyword>
<dbReference type="Gene3D" id="3.40.50.300">
    <property type="entry name" value="P-loop containing nucleotide triphosphate hydrolases"/>
    <property type="match status" value="1"/>
</dbReference>
<dbReference type="SUPFAM" id="SSF52540">
    <property type="entry name" value="P-loop containing nucleoside triphosphate hydrolases"/>
    <property type="match status" value="1"/>
</dbReference>
<dbReference type="PANTHER" id="PTHR42734:SF21">
    <property type="entry name" value="IRON ABC TRANSPORTER, ATP-BINDING PROTEIN"/>
    <property type="match status" value="1"/>
</dbReference>
<dbReference type="Pfam" id="PF00005">
    <property type="entry name" value="ABC_tran"/>
    <property type="match status" value="1"/>
</dbReference>
<dbReference type="InterPro" id="IPR017871">
    <property type="entry name" value="ABC_transporter-like_CS"/>
</dbReference>
<keyword evidence="5" id="KW-0862">Zinc</keyword>
<gene>
    <name evidence="8" type="primary">fecE_2</name>
    <name evidence="8" type="ORF">NTH_01859</name>
</gene>
<dbReference type="InterPro" id="IPR027417">
    <property type="entry name" value="P-loop_NTPase"/>
</dbReference>